<feature type="compositionally biased region" description="Polar residues" evidence="1">
    <location>
        <begin position="23"/>
        <end position="41"/>
    </location>
</feature>
<keyword evidence="3" id="KW-1185">Reference proteome</keyword>
<feature type="region of interest" description="Disordered" evidence="1">
    <location>
        <begin position="18"/>
        <end position="41"/>
    </location>
</feature>
<dbReference type="Proteomes" id="UP000280834">
    <property type="component" value="Unassembled WGS sequence"/>
</dbReference>
<gene>
    <name evidence="2" type="ORF">BTMF_LOCUS2443</name>
</gene>
<evidence type="ECO:0000313" key="3">
    <source>
        <dbReference type="Proteomes" id="UP000280834"/>
    </source>
</evidence>
<dbReference type="EMBL" id="UZAG01002015">
    <property type="protein sequence ID" value="VDO12575.1"/>
    <property type="molecule type" value="Genomic_DNA"/>
</dbReference>
<organism evidence="2 3">
    <name type="scientific">Brugia timori</name>
    <dbReference type="NCBI Taxonomy" id="42155"/>
    <lineage>
        <taxon>Eukaryota</taxon>
        <taxon>Metazoa</taxon>
        <taxon>Ecdysozoa</taxon>
        <taxon>Nematoda</taxon>
        <taxon>Chromadorea</taxon>
        <taxon>Rhabditida</taxon>
        <taxon>Spirurina</taxon>
        <taxon>Spiruromorpha</taxon>
        <taxon>Filarioidea</taxon>
        <taxon>Onchocercidae</taxon>
        <taxon>Brugia</taxon>
    </lineage>
</organism>
<reference evidence="2 3" key="1">
    <citation type="submission" date="2018-11" db="EMBL/GenBank/DDBJ databases">
        <authorList>
            <consortium name="Pathogen Informatics"/>
        </authorList>
    </citation>
    <scope>NUCLEOTIDE SEQUENCE [LARGE SCALE GENOMIC DNA]</scope>
</reference>
<sequence length="41" mass="4494">MYLFAPMDEQPMVHLTEYGDSGVVSSTQSTTDPRSASTLSR</sequence>
<accession>A0A3P7WG38</accession>
<evidence type="ECO:0000313" key="2">
    <source>
        <dbReference type="EMBL" id="VDO12575.1"/>
    </source>
</evidence>
<proteinExistence type="predicted"/>
<name>A0A3P7WG38_9BILA</name>
<protein>
    <submittedName>
        <fullName evidence="2">Uncharacterized protein</fullName>
    </submittedName>
</protein>
<dbReference type="AlphaFoldDB" id="A0A3P7WG38"/>
<evidence type="ECO:0000256" key="1">
    <source>
        <dbReference type="SAM" id="MobiDB-lite"/>
    </source>
</evidence>